<dbReference type="Pfam" id="PF00202">
    <property type="entry name" value="Aminotran_3"/>
    <property type="match status" value="1"/>
</dbReference>
<name>A0ABW6CK74_9CAUL</name>
<dbReference type="EMBL" id="JAOTJD010000007">
    <property type="protein sequence ID" value="MFD3263485.1"/>
    <property type="molecule type" value="Genomic_DNA"/>
</dbReference>
<sequence>MSANAALQARRVAAVPRGVATATAIFADRADNSELWDAEGRRYVDFAGGIAVLNTGHRHAQVMAAVSAQMERYTHTAFQVVAYEPYVALAERLNALAPIDGPAKTILFTTGAEAVENAVKIARAATGRSAVIAFTGGFHGRTMLTMGLTGKALPYKHRFGPMPAEIYHAPFPIPHYGVTTEDALRALEFIFRADAAPDRVAAIILEPVQGEGGFHVAPPEFMQALRALCDRHGILLIADEIQAGFGRTGKMFAVEHTGVKPDLITVAKSLAGGFPLAGVIGRAELMDAPEPGGLGGTYAGSPIACAAALAV</sequence>
<feature type="non-terminal residue" evidence="5">
    <location>
        <position position="311"/>
    </location>
</feature>
<dbReference type="InterPro" id="IPR015422">
    <property type="entry name" value="PyrdxlP-dep_Trfase_small"/>
</dbReference>
<dbReference type="GO" id="GO:0008483">
    <property type="term" value="F:transaminase activity"/>
    <property type="evidence" value="ECO:0007669"/>
    <property type="project" value="UniProtKB-KW"/>
</dbReference>
<dbReference type="Gene3D" id="3.40.640.10">
    <property type="entry name" value="Type I PLP-dependent aspartate aminotransferase-like (Major domain)"/>
    <property type="match status" value="1"/>
</dbReference>
<comment type="caution">
    <text evidence="5">The sequence shown here is derived from an EMBL/GenBank/DDBJ whole genome shotgun (WGS) entry which is preliminary data.</text>
</comment>
<dbReference type="PROSITE" id="PS00600">
    <property type="entry name" value="AA_TRANSFER_CLASS_3"/>
    <property type="match status" value="1"/>
</dbReference>
<dbReference type="Gene3D" id="3.90.1150.10">
    <property type="entry name" value="Aspartate Aminotransferase, domain 1"/>
    <property type="match status" value="1"/>
</dbReference>
<keyword evidence="6" id="KW-1185">Reference proteome</keyword>
<keyword evidence="3 4" id="KW-0663">Pyridoxal phosphate</keyword>
<proteinExistence type="inferred from homology"/>
<organism evidence="5 6">
    <name type="scientific">Phenylobacterium ferrooxidans</name>
    <dbReference type="NCBI Taxonomy" id="2982689"/>
    <lineage>
        <taxon>Bacteria</taxon>
        <taxon>Pseudomonadati</taxon>
        <taxon>Pseudomonadota</taxon>
        <taxon>Alphaproteobacteria</taxon>
        <taxon>Caulobacterales</taxon>
        <taxon>Caulobacteraceae</taxon>
        <taxon>Phenylobacterium</taxon>
    </lineage>
</organism>
<keyword evidence="2 5" id="KW-0032">Aminotransferase</keyword>
<gene>
    <name evidence="5" type="ORF">OCL97_05820</name>
</gene>
<dbReference type="SUPFAM" id="SSF53383">
    <property type="entry name" value="PLP-dependent transferases"/>
    <property type="match status" value="1"/>
</dbReference>
<dbReference type="InterPro" id="IPR050103">
    <property type="entry name" value="Class-III_PLP-dep_AT"/>
</dbReference>
<evidence type="ECO:0000256" key="2">
    <source>
        <dbReference type="ARBA" id="ARBA00022576"/>
    </source>
</evidence>
<keyword evidence="2 5" id="KW-0808">Transferase</keyword>
<evidence type="ECO:0000256" key="3">
    <source>
        <dbReference type="ARBA" id="ARBA00022898"/>
    </source>
</evidence>
<accession>A0ABW6CK74</accession>
<dbReference type="RefSeq" id="WP_377368436.1">
    <property type="nucleotide sequence ID" value="NZ_JAOTJD010000007.1"/>
</dbReference>
<dbReference type="InterPro" id="IPR049704">
    <property type="entry name" value="Aminotrans_3_PPA_site"/>
</dbReference>
<evidence type="ECO:0000313" key="5">
    <source>
        <dbReference type="EMBL" id="MFD3263485.1"/>
    </source>
</evidence>
<protein>
    <submittedName>
        <fullName evidence="5">Aminotransferase class III-fold pyridoxal phosphate-dependent enzyme</fullName>
    </submittedName>
</protein>
<comment type="cofactor">
    <cofactor evidence="1">
        <name>pyridoxal 5'-phosphate</name>
        <dbReference type="ChEBI" id="CHEBI:597326"/>
    </cofactor>
</comment>
<evidence type="ECO:0000256" key="4">
    <source>
        <dbReference type="RuleBase" id="RU003560"/>
    </source>
</evidence>
<dbReference type="InterPro" id="IPR015421">
    <property type="entry name" value="PyrdxlP-dep_Trfase_major"/>
</dbReference>
<dbReference type="InterPro" id="IPR015424">
    <property type="entry name" value="PyrdxlP-dep_Trfase"/>
</dbReference>
<evidence type="ECO:0000313" key="6">
    <source>
        <dbReference type="Proteomes" id="UP001598130"/>
    </source>
</evidence>
<dbReference type="CDD" id="cd00610">
    <property type="entry name" value="OAT_like"/>
    <property type="match status" value="1"/>
</dbReference>
<evidence type="ECO:0000256" key="1">
    <source>
        <dbReference type="ARBA" id="ARBA00001933"/>
    </source>
</evidence>
<dbReference type="Proteomes" id="UP001598130">
    <property type="component" value="Unassembled WGS sequence"/>
</dbReference>
<comment type="similarity">
    <text evidence="4">Belongs to the class-III pyridoxal-phosphate-dependent aminotransferase family.</text>
</comment>
<dbReference type="PANTHER" id="PTHR11986">
    <property type="entry name" value="AMINOTRANSFERASE CLASS III"/>
    <property type="match status" value="1"/>
</dbReference>
<reference evidence="5 6" key="1">
    <citation type="submission" date="2022-09" db="EMBL/GenBank/DDBJ databases">
        <title>New species of Phenylobacterium.</title>
        <authorList>
            <person name="Mieszkin S."/>
        </authorList>
    </citation>
    <scope>NUCLEOTIDE SEQUENCE [LARGE SCALE GENOMIC DNA]</scope>
    <source>
        <strain evidence="5 6">HK31-G</strain>
    </source>
</reference>
<dbReference type="InterPro" id="IPR005814">
    <property type="entry name" value="Aminotrans_3"/>
</dbReference>